<feature type="repeat" description="WD" evidence="6">
    <location>
        <begin position="372"/>
        <end position="401"/>
    </location>
</feature>
<dbReference type="Pfam" id="PF00400">
    <property type="entry name" value="WD40"/>
    <property type="match status" value="4"/>
</dbReference>
<dbReference type="InterPro" id="IPR019775">
    <property type="entry name" value="WD40_repeat_CS"/>
</dbReference>
<dbReference type="InterPro" id="IPR015943">
    <property type="entry name" value="WD40/YVTN_repeat-like_dom_sf"/>
</dbReference>
<dbReference type="PANTHER" id="PTHR22852:SF0">
    <property type="entry name" value="DENTICLELESS PROTEIN HOMOLOG"/>
    <property type="match status" value="1"/>
</dbReference>
<dbReference type="InterPro" id="IPR001680">
    <property type="entry name" value="WD40_rpt"/>
</dbReference>
<evidence type="ECO:0000256" key="3">
    <source>
        <dbReference type="ARBA" id="ARBA00022737"/>
    </source>
</evidence>
<dbReference type="InterPro" id="IPR020472">
    <property type="entry name" value="WD40_PAC1"/>
</dbReference>
<proteinExistence type="inferred from homology"/>
<feature type="repeat" description="WD" evidence="6">
    <location>
        <begin position="78"/>
        <end position="108"/>
    </location>
</feature>
<evidence type="ECO:0000256" key="4">
    <source>
        <dbReference type="ARBA" id="ARBA00022786"/>
    </source>
</evidence>
<dbReference type="SMART" id="SM00320">
    <property type="entry name" value="WD40"/>
    <property type="match status" value="5"/>
</dbReference>
<dbReference type="PROSITE" id="PS50294">
    <property type="entry name" value="WD_REPEATS_REGION"/>
    <property type="match status" value="1"/>
</dbReference>
<dbReference type="GO" id="GO:0030674">
    <property type="term" value="F:protein-macromolecule adaptor activity"/>
    <property type="evidence" value="ECO:0007669"/>
    <property type="project" value="TreeGrafter"/>
</dbReference>
<dbReference type="PRINTS" id="PR00320">
    <property type="entry name" value="GPROTEINBRPT"/>
</dbReference>
<dbReference type="FunCoup" id="A0A165ID73">
    <property type="interactions" value="229"/>
</dbReference>
<dbReference type="InterPro" id="IPR051865">
    <property type="entry name" value="WD-repeat_CDT2_adapter"/>
</dbReference>
<comment type="pathway">
    <text evidence="1">Protein modification; protein ubiquitination.</text>
</comment>
<protein>
    <submittedName>
        <fullName evidence="7">WD40 repeat-like protein</fullName>
    </submittedName>
</protein>
<name>A0A165ID73_9APHY</name>
<keyword evidence="2 6" id="KW-0853">WD repeat</keyword>
<feature type="repeat" description="WD" evidence="6">
    <location>
        <begin position="125"/>
        <end position="162"/>
    </location>
</feature>
<dbReference type="GeneID" id="63827457"/>
<dbReference type="OrthoDB" id="2096344at2759"/>
<dbReference type="RefSeq" id="XP_040770428.1">
    <property type="nucleotide sequence ID" value="XM_040910428.1"/>
</dbReference>
<dbReference type="PROSITE" id="PS50082">
    <property type="entry name" value="WD_REPEATS_2"/>
    <property type="match status" value="3"/>
</dbReference>
<keyword evidence="8" id="KW-1185">Reference proteome</keyword>
<evidence type="ECO:0000256" key="1">
    <source>
        <dbReference type="ARBA" id="ARBA00004906"/>
    </source>
</evidence>
<keyword evidence="3" id="KW-0677">Repeat</keyword>
<evidence type="ECO:0000256" key="2">
    <source>
        <dbReference type="ARBA" id="ARBA00022574"/>
    </source>
</evidence>
<dbReference type="Gene3D" id="2.130.10.10">
    <property type="entry name" value="YVTN repeat-like/Quinoprotein amine dehydrogenase"/>
    <property type="match status" value="2"/>
</dbReference>
<dbReference type="PANTHER" id="PTHR22852">
    <property type="entry name" value="LETHAL 2 DENTICLELESS PROTEIN RETINOIC ACID-REGULATED NUCLEAR MATRIX-ASSOCIATED PROTEIN"/>
    <property type="match status" value="1"/>
</dbReference>
<organism evidence="7 8">
    <name type="scientific">Laetiporus sulphureus 93-53</name>
    <dbReference type="NCBI Taxonomy" id="1314785"/>
    <lineage>
        <taxon>Eukaryota</taxon>
        <taxon>Fungi</taxon>
        <taxon>Dikarya</taxon>
        <taxon>Basidiomycota</taxon>
        <taxon>Agaricomycotina</taxon>
        <taxon>Agaricomycetes</taxon>
        <taxon>Polyporales</taxon>
        <taxon>Laetiporus</taxon>
    </lineage>
</organism>
<comment type="similarity">
    <text evidence="5">Belongs to the WD repeat cdt2 family.</text>
</comment>
<dbReference type="GO" id="GO:0043161">
    <property type="term" value="P:proteasome-mediated ubiquitin-dependent protein catabolic process"/>
    <property type="evidence" value="ECO:0007669"/>
    <property type="project" value="TreeGrafter"/>
</dbReference>
<evidence type="ECO:0000256" key="6">
    <source>
        <dbReference type="PROSITE-ProRule" id="PRU00221"/>
    </source>
</evidence>
<evidence type="ECO:0000313" key="7">
    <source>
        <dbReference type="EMBL" id="KZT12918.1"/>
    </source>
</evidence>
<dbReference type="STRING" id="1314785.A0A165ID73"/>
<dbReference type="AlphaFoldDB" id="A0A165ID73"/>
<keyword evidence="4" id="KW-0833">Ubl conjugation pathway</keyword>
<evidence type="ECO:0000313" key="8">
    <source>
        <dbReference type="Proteomes" id="UP000076871"/>
    </source>
</evidence>
<dbReference type="Proteomes" id="UP000076871">
    <property type="component" value="Unassembled WGS sequence"/>
</dbReference>
<dbReference type="SUPFAM" id="SSF50978">
    <property type="entry name" value="WD40 repeat-like"/>
    <property type="match status" value="1"/>
</dbReference>
<dbReference type="PROSITE" id="PS00678">
    <property type="entry name" value="WD_REPEATS_1"/>
    <property type="match status" value="1"/>
</dbReference>
<sequence>MKVSTRPILETFVSSSKTDLYRFHPDDARSFMTIPYCLSYTHEAKRGGKSLLAVATDQGSVHVVNTSKRQNWNCGTSFISHANGIFDVQWSPSDTLLATASGDQTVGISTLESSVSPENRIVRVLEGHSSTVKCVAWEPSRDGDILCSGSRDGTIHVWDLRTECRAGSDGRSGAAIMVLGAHEPEGQQPKRRIGKSIHTPRSVTGIAYTEGDPYRLISSGSCDGILRQWDLRQARGKELQYDGPTTTPLCMSSLDPTTLQGTRRPRGITSIVPGRGPTAGLLFALGRDSRIHTYSLPSLDPLSGYVEAQDPWTYTHPDMQTNSFYVHLALSPCGRWLANGNACDGRVFLFDVSNAASSRHARSGGAPPAVQLRGHVREAGSLDWADGMLATSSEDTTVRVWRPNMEVSRRCHDDNEEMEWEWSWATN</sequence>
<evidence type="ECO:0000256" key="5">
    <source>
        <dbReference type="ARBA" id="ARBA00038344"/>
    </source>
</evidence>
<gene>
    <name evidence="7" type="ORF">LAESUDRAFT_733488</name>
</gene>
<accession>A0A165ID73</accession>
<dbReference type="InterPro" id="IPR036322">
    <property type="entry name" value="WD40_repeat_dom_sf"/>
</dbReference>
<dbReference type="EMBL" id="KV427605">
    <property type="protein sequence ID" value="KZT12918.1"/>
    <property type="molecule type" value="Genomic_DNA"/>
</dbReference>
<dbReference type="InParanoid" id="A0A165ID73"/>
<reference evidence="7 8" key="1">
    <citation type="journal article" date="2016" name="Mol. Biol. Evol.">
        <title>Comparative Genomics of Early-Diverging Mushroom-Forming Fungi Provides Insights into the Origins of Lignocellulose Decay Capabilities.</title>
        <authorList>
            <person name="Nagy L.G."/>
            <person name="Riley R."/>
            <person name="Tritt A."/>
            <person name="Adam C."/>
            <person name="Daum C."/>
            <person name="Floudas D."/>
            <person name="Sun H."/>
            <person name="Yadav J.S."/>
            <person name="Pangilinan J."/>
            <person name="Larsson K.H."/>
            <person name="Matsuura K."/>
            <person name="Barry K."/>
            <person name="Labutti K."/>
            <person name="Kuo R."/>
            <person name="Ohm R.A."/>
            <person name="Bhattacharya S.S."/>
            <person name="Shirouzu T."/>
            <person name="Yoshinaga Y."/>
            <person name="Martin F.M."/>
            <person name="Grigoriev I.V."/>
            <person name="Hibbett D.S."/>
        </authorList>
    </citation>
    <scope>NUCLEOTIDE SEQUENCE [LARGE SCALE GENOMIC DNA]</scope>
    <source>
        <strain evidence="7 8">93-53</strain>
    </source>
</reference>
<dbReference type="GO" id="GO:0005634">
    <property type="term" value="C:nucleus"/>
    <property type="evidence" value="ECO:0007669"/>
    <property type="project" value="TreeGrafter"/>
</dbReference>